<dbReference type="PRINTS" id="PR01713">
    <property type="entry name" value="NUCEPIMERASE"/>
</dbReference>
<protein>
    <submittedName>
        <fullName evidence="3">NAD-dependent epimerase/dehydratase</fullName>
    </submittedName>
</protein>
<reference evidence="3 4" key="1">
    <citation type="journal article" date="2015" name="Nature">
        <title>rRNA introns, odd ribosomes, and small enigmatic genomes across a large radiation of phyla.</title>
        <authorList>
            <person name="Brown C.T."/>
            <person name="Hug L.A."/>
            <person name="Thomas B.C."/>
            <person name="Sharon I."/>
            <person name="Castelle C.J."/>
            <person name="Singh A."/>
            <person name="Wilkins M.J."/>
            <person name="Williams K.H."/>
            <person name="Banfield J.F."/>
        </authorList>
    </citation>
    <scope>NUCLEOTIDE SEQUENCE [LARGE SCALE GENOMIC DNA]</scope>
</reference>
<organism evidence="3 4">
    <name type="scientific">Candidatus Beckwithbacteria bacterium GW2011_GWB1_47_15</name>
    <dbReference type="NCBI Taxonomy" id="1618371"/>
    <lineage>
        <taxon>Bacteria</taxon>
        <taxon>Candidatus Beckwithiibacteriota</taxon>
    </lineage>
</organism>
<proteinExistence type="predicted"/>
<comment type="caution">
    <text evidence="3">The sequence shown here is derived from an EMBL/GenBank/DDBJ whole genome shotgun (WGS) entry which is preliminary data.</text>
</comment>
<evidence type="ECO:0000256" key="1">
    <source>
        <dbReference type="ARBA" id="ARBA00023027"/>
    </source>
</evidence>
<evidence type="ECO:0000313" key="4">
    <source>
        <dbReference type="Proteomes" id="UP000033860"/>
    </source>
</evidence>
<dbReference type="Pfam" id="PF16363">
    <property type="entry name" value="GDP_Man_Dehyd"/>
    <property type="match status" value="1"/>
</dbReference>
<dbReference type="AlphaFoldDB" id="A0A0G1RWL8"/>
<evidence type="ECO:0000313" key="3">
    <source>
        <dbReference type="EMBL" id="KKU61699.1"/>
    </source>
</evidence>
<name>A0A0G1RWL8_9BACT</name>
<dbReference type="PANTHER" id="PTHR43574">
    <property type="entry name" value="EPIMERASE-RELATED"/>
    <property type="match status" value="1"/>
</dbReference>
<dbReference type="InterPro" id="IPR016040">
    <property type="entry name" value="NAD(P)-bd_dom"/>
</dbReference>
<dbReference type="PATRIC" id="fig|1618371.3.peg.367"/>
<dbReference type="Gene3D" id="3.90.25.10">
    <property type="entry name" value="UDP-galactose 4-epimerase, domain 1"/>
    <property type="match status" value="1"/>
</dbReference>
<dbReference type="Proteomes" id="UP000033860">
    <property type="component" value="Unassembled WGS sequence"/>
</dbReference>
<sequence length="322" mass="36426">MKRSRPKTVLVTGNAGFIGSHLTEKLLADNYRVIGVDNFNDFYDPKVKEKNVAAAKKNPRFKQYRTDITDFGALERIFEESEIDLVVHLAARAGVRPSLVYPRLYQKVNVEGTVNLLELTRKFEVGRFIFGSSSSVYGEQKKVPFSETDPVNRPVSPYAASKKSAEMFCFAYSKLFGIKTTVLRFFTVYGPRGRPDMAPYIFAKAILKGEPITRYGKGDTSRDYTYVDDVVTGILAAVKKPFDYEVINLGHNRPVKLNQFIATIEKIAGKKAKIFEQPRHPADVSQTFADIGKAKKLLAWQPKTDLETGLRRFLNWYSNSQP</sequence>
<accession>A0A0G1RWL8</accession>
<keyword evidence="1" id="KW-0520">NAD</keyword>
<gene>
    <name evidence="3" type="ORF">UX85_C0002G0079</name>
</gene>
<dbReference type="Gene3D" id="3.40.50.720">
    <property type="entry name" value="NAD(P)-binding Rossmann-like Domain"/>
    <property type="match status" value="1"/>
</dbReference>
<dbReference type="InterPro" id="IPR036291">
    <property type="entry name" value="NAD(P)-bd_dom_sf"/>
</dbReference>
<dbReference type="EMBL" id="LCNT01000002">
    <property type="protein sequence ID" value="KKU61699.1"/>
    <property type="molecule type" value="Genomic_DNA"/>
</dbReference>
<evidence type="ECO:0000259" key="2">
    <source>
        <dbReference type="Pfam" id="PF16363"/>
    </source>
</evidence>
<feature type="domain" description="NAD(P)-binding" evidence="2">
    <location>
        <begin position="10"/>
        <end position="312"/>
    </location>
</feature>
<dbReference type="SUPFAM" id="SSF51735">
    <property type="entry name" value="NAD(P)-binding Rossmann-fold domains"/>
    <property type="match status" value="1"/>
</dbReference>